<dbReference type="AlphaFoldDB" id="A0A1H8WKW3"/>
<feature type="domain" description="FAD-binding PCMH-type" evidence="6">
    <location>
        <begin position="66"/>
        <end position="234"/>
    </location>
</feature>
<dbReference type="SUPFAM" id="SSF56176">
    <property type="entry name" value="FAD-binding/transporter-associated domain-like"/>
    <property type="match status" value="1"/>
</dbReference>
<dbReference type="Proteomes" id="UP000198960">
    <property type="component" value="Unassembled WGS sequence"/>
</dbReference>
<dbReference type="PROSITE" id="PS51387">
    <property type="entry name" value="FAD_PCMH"/>
    <property type="match status" value="1"/>
</dbReference>
<protein>
    <submittedName>
        <fullName evidence="7">FAD/FMN-containing dehydrogenase</fullName>
    </submittedName>
</protein>
<name>A0A1H8WKW3_9ACTN</name>
<comment type="similarity">
    <text evidence="2">Belongs to the oxygen-dependent FAD-linked oxidoreductase family.</text>
</comment>
<keyword evidence="8" id="KW-1185">Reference proteome</keyword>
<dbReference type="Gene3D" id="3.30.465.10">
    <property type="match status" value="1"/>
</dbReference>
<dbReference type="InterPro" id="IPR016166">
    <property type="entry name" value="FAD-bd_PCMH"/>
</dbReference>
<dbReference type="Gene3D" id="3.40.462.20">
    <property type="match status" value="1"/>
</dbReference>
<dbReference type="STRING" id="673521.SAMN05660991_04509"/>
<comment type="cofactor">
    <cofactor evidence="1">
        <name>FAD</name>
        <dbReference type="ChEBI" id="CHEBI:57692"/>
    </cofactor>
</comment>
<dbReference type="InterPro" id="IPR050416">
    <property type="entry name" value="FAD-linked_Oxidoreductase"/>
</dbReference>
<dbReference type="PANTHER" id="PTHR42973:SF39">
    <property type="entry name" value="FAD-BINDING PCMH-TYPE DOMAIN-CONTAINING PROTEIN"/>
    <property type="match status" value="1"/>
</dbReference>
<dbReference type="PROSITE" id="PS00862">
    <property type="entry name" value="OX2_COVAL_FAD"/>
    <property type="match status" value="1"/>
</dbReference>
<dbReference type="Gene3D" id="3.30.43.10">
    <property type="entry name" value="Uridine Diphospho-n-acetylenolpyruvylglucosamine Reductase, domain 2"/>
    <property type="match status" value="1"/>
</dbReference>
<dbReference type="InterPro" id="IPR036318">
    <property type="entry name" value="FAD-bd_PCMH-like_sf"/>
</dbReference>
<evidence type="ECO:0000256" key="2">
    <source>
        <dbReference type="ARBA" id="ARBA00005466"/>
    </source>
</evidence>
<proteinExistence type="inferred from homology"/>
<dbReference type="OrthoDB" id="5169292at2"/>
<dbReference type="Pfam" id="PF01565">
    <property type="entry name" value="FAD_binding_4"/>
    <property type="match status" value="1"/>
</dbReference>
<evidence type="ECO:0000259" key="6">
    <source>
        <dbReference type="PROSITE" id="PS51387"/>
    </source>
</evidence>
<dbReference type="InterPro" id="IPR016169">
    <property type="entry name" value="FAD-bd_PCMH_sub2"/>
</dbReference>
<dbReference type="PANTHER" id="PTHR42973">
    <property type="entry name" value="BINDING OXIDOREDUCTASE, PUTATIVE (AFU_ORTHOLOGUE AFUA_1G17690)-RELATED"/>
    <property type="match status" value="1"/>
</dbReference>
<reference evidence="8" key="1">
    <citation type="submission" date="2016-10" db="EMBL/GenBank/DDBJ databases">
        <authorList>
            <person name="Varghese N."/>
            <person name="Submissions S."/>
        </authorList>
    </citation>
    <scope>NUCLEOTIDE SEQUENCE [LARGE SCALE GENOMIC DNA]</scope>
    <source>
        <strain evidence="8">DSM 45413</strain>
    </source>
</reference>
<dbReference type="InterPro" id="IPR006093">
    <property type="entry name" value="Oxy_OxRdtase_FAD_BS"/>
</dbReference>
<keyword evidence="5" id="KW-0560">Oxidoreductase</keyword>
<evidence type="ECO:0000256" key="3">
    <source>
        <dbReference type="ARBA" id="ARBA00022630"/>
    </source>
</evidence>
<dbReference type="RefSeq" id="WP_091949270.1">
    <property type="nucleotide sequence ID" value="NZ_FOEE01000022.1"/>
</dbReference>
<accession>A0A1H8WKW3</accession>
<dbReference type="GO" id="GO:0016491">
    <property type="term" value="F:oxidoreductase activity"/>
    <property type="evidence" value="ECO:0007669"/>
    <property type="project" value="UniProtKB-KW"/>
</dbReference>
<keyword evidence="4" id="KW-0274">FAD</keyword>
<evidence type="ECO:0000313" key="7">
    <source>
        <dbReference type="EMBL" id="SEP28291.1"/>
    </source>
</evidence>
<dbReference type="EMBL" id="FOEE01000022">
    <property type="protein sequence ID" value="SEP28291.1"/>
    <property type="molecule type" value="Genomic_DNA"/>
</dbReference>
<sequence length="485" mass="49775">MSITQDPRTPLADHALEQAAHEAPAAPAAAVPAADVDELRTQVHGPVYAAGDDGLAAEVAAWNVAVQHTPAVAVGATCATDVAAAVRFAVAHGLPVAVQATGHGPVRNAAGAVMITTRRMQGVVVDPVRRTARVQAGVRWAAVLEAAAEHGLTGLCGSSSDVGVVGYTLGGGMGSLGRRFGFAADHVHAVEMVTADGVLRRVDASSDPELFWAVRGGKGSLGVVTAIEIDLVPVRSVLGGGIFFAAEDAAAVLHAYRRWAPTLPEEVATSVAVLRLPPLEELPPPLQGQTVVHLRYAYSGDDLAEGERLVAPMKEAGRIVLGAIVPLLATELDAIHMDPRDPMPAWEKGMLLAELTEETVDAFLAAVAPEAPLPLIMAEIRQLGGALSRPAAVPNAVAGRSGAWSVLVIGPMVPELADVVPQVGRGVLGALAPWAAPGCMLNFLGDVSGPDEVLAAYVPADAARLLAVKRAVDPTGVFTTGHAIG</sequence>
<organism evidence="7 8">
    <name type="scientific">Trujillonella endophytica</name>
    <dbReference type="NCBI Taxonomy" id="673521"/>
    <lineage>
        <taxon>Bacteria</taxon>
        <taxon>Bacillati</taxon>
        <taxon>Actinomycetota</taxon>
        <taxon>Actinomycetes</taxon>
        <taxon>Geodermatophilales</taxon>
        <taxon>Geodermatophilaceae</taxon>
        <taxon>Trujillonella</taxon>
    </lineage>
</organism>
<dbReference type="InterPro" id="IPR006094">
    <property type="entry name" value="Oxid_FAD_bind_N"/>
</dbReference>
<evidence type="ECO:0000256" key="5">
    <source>
        <dbReference type="ARBA" id="ARBA00023002"/>
    </source>
</evidence>
<keyword evidence="3" id="KW-0285">Flavoprotein</keyword>
<evidence type="ECO:0000313" key="8">
    <source>
        <dbReference type="Proteomes" id="UP000198960"/>
    </source>
</evidence>
<gene>
    <name evidence="7" type="ORF">SAMN05660991_04509</name>
</gene>
<evidence type="ECO:0000256" key="1">
    <source>
        <dbReference type="ARBA" id="ARBA00001974"/>
    </source>
</evidence>
<dbReference type="GO" id="GO:0071949">
    <property type="term" value="F:FAD binding"/>
    <property type="evidence" value="ECO:0007669"/>
    <property type="project" value="InterPro"/>
</dbReference>
<evidence type="ECO:0000256" key="4">
    <source>
        <dbReference type="ARBA" id="ARBA00022827"/>
    </source>
</evidence>
<dbReference type="InterPro" id="IPR016167">
    <property type="entry name" value="FAD-bd_PCMH_sub1"/>
</dbReference>